<dbReference type="eggNOG" id="COG1268">
    <property type="taxonomic scope" value="Bacteria"/>
</dbReference>
<comment type="similarity">
    <text evidence="1 2">Belongs to the BioY family.</text>
</comment>
<gene>
    <name evidence="4" type="ORF">BUTYVIB_00587</name>
</gene>
<feature type="transmembrane region" description="Helical" evidence="3">
    <location>
        <begin position="152"/>
        <end position="173"/>
    </location>
</feature>
<name>D4RXN6_9FIRM</name>
<feature type="transmembrane region" description="Helical" evidence="3">
    <location>
        <begin position="60"/>
        <end position="84"/>
    </location>
</feature>
<feature type="transmembrane region" description="Helical" evidence="3">
    <location>
        <begin position="35"/>
        <end position="53"/>
    </location>
</feature>
<dbReference type="GeneID" id="98919383"/>
<keyword evidence="2 3" id="KW-0472">Membrane</keyword>
<dbReference type="InterPro" id="IPR003784">
    <property type="entry name" value="BioY"/>
</dbReference>
<feature type="transmembrane region" description="Helical" evidence="3">
    <location>
        <begin position="119"/>
        <end position="140"/>
    </location>
</feature>
<evidence type="ECO:0000256" key="2">
    <source>
        <dbReference type="PIRNR" id="PIRNR016661"/>
    </source>
</evidence>
<comment type="subcellular location">
    <subcellularLocation>
        <location evidence="2">Cell membrane</location>
        <topology evidence="2">Multi-pass membrane protein</topology>
    </subcellularLocation>
</comment>
<reference evidence="4 5" key="1">
    <citation type="submission" date="2010-02" db="EMBL/GenBank/DDBJ databases">
        <authorList>
            <person name="Weinstock G."/>
            <person name="Sodergren E."/>
            <person name="Clifton S."/>
            <person name="Fulton L."/>
            <person name="Fulton B."/>
            <person name="Courtney L."/>
            <person name="Fronick C."/>
            <person name="Harrison M."/>
            <person name="Strong C."/>
            <person name="Farmer C."/>
            <person name="Delahaunty K."/>
            <person name="Markovic C."/>
            <person name="Hall O."/>
            <person name="Minx P."/>
            <person name="Tomlinson C."/>
            <person name="Mitreva M."/>
            <person name="Nelson J."/>
            <person name="Hou S."/>
            <person name="Wollam A."/>
            <person name="Pepin K.H."/>
            <person name="Johnson M."/>
            <person name="Bhonagiri V."/>
            <person name="Zhang X."/>
            <person name="Suruliraj S."/>
            <person name="Warren W."/>
            <person name="Chinwalla A."/>
            <person name="Mardis E.R."/>
            <person name="Wilson R.K."/>
        </authorList>
    </citation>
    <scope>NUCLEOTIDE SEQUENCE [LARGE SCALE GENOMIC DNA]</scope>
    <source>
        <strain evidence="4 5">DSM 2876</strain>
    </source>
</reference>
<dbReference type="AlphaFoldDB" id="D4RXN6"/>
<feature type="transmembrane region" description="Helical" evidence="3">
    <location>
        <begin position="90"/>
        <end position="107"/>
    </location>
</feature>
<evidence type="ECO:0000256" key="3">
    <source>
        <dbReference type="SAM" id="Phobius"/>
    </source>
</evidence>
<keyword evidence="5" id="KW-1185">Reference proteome</keyword>
<dbReference type="PIRSF" id="PIRSF016661">
    <property type="entry name" value="BioY"/>
    <property type="match status" value="1"/>
</dbReference>
<dbReference type="EMBL" id="ABWN01000019">
    <property type="protein sequence ID" value="EFF69398.1"/>
    <property type="molecule type" value="Genomic_DNA"/>
</dbReference>
<protein>
    <recommendedName>
        <fullName evidence="2">Biotin transporter</fullName>
    </recommendedName>
</protein>
<keyword evidence="2" id="KW-0813">Transport</keyword>
<dbReference type="GO" id="GO:0015225">
    <property type="term" value="F:biotin transmembrane transporter activity"/>
    <property type="evidence" value="ECO:0007669"/>
    <property type="project" value="UniProtKB-UniRule"/>
</dbReference>
<dbReference type="STRING" id="45851.BHV86_03055"/>
<dbReference type="HOGENOM" id="CLU_077931_1_1_9"/>
<dbReference type="Proteomes" id="UP000006238">
    <property type="component" value="Unassembled WGS sequence"/>
</dbReference>
<dbReference type="Pfam" id="PF02632">
    <property type="entry name" value="BioY"/>
    <property type="match status" value="1"/>
</dbReference>
<accession>D4RXN6</accession>
<comment type="caution">
    <text evidence="4">The sequence shown here is derived from an EMBL/GenBank/DDBJ whole genome shotgun (WGS) entry which is preliminary data.</text>
</comment>
<sequence length="182" mass="19689">MAKKYFNTKSIVLMALFAAILCVSAYISISLPIPGAPHLTLVNFMVLLISFVLPAFQPALVVAVWMLLGIVGVPVFIGGATGIGYLIGPWGGYTLSFIVVAILAPIVRGKKYNRIKFTILSVAAALLIDFLGMLWLTFIGGHSIKYSFAYGFVPFLPLDLIKAVVVAQIVPLFRKVIAEQSE</sequence>
<evidence type="ECO:0000256" key="1">
    <source>
        <dbReference type="ARBA" id="ARBA00010692"/>
    </source>
</evidence>
<keyword evidence="3" id="KW-0812">Transmembrane</keyword>
<dbReference type="PANTHER" id="PTHR34295">
    <property type="entry name" value="BIOTIN TRANSPORTER BIOY"/>
    <property type="match status" value="1"/>
</dbReference>
<proteinExistence type="inferred from homology"/>
<evidence type="ECO:0000313" key="5">
    <source>
        <dbReference type="Proteomes" id="UP000006238"/>
    </source>
</evidence>
<keyword evidence="3" id="KW-1133">Transmembrane helix</keyword>
<dbReference type="RefSeq" id="WP_005601534.1">
    <property type="nucleotide sequence ID" value="NZ_GG663520.1"/>
</dbReference>
<keyword evidence="2" id="KW-1003">Cell membrane</keyword>
<dbReference type="Gene3D" id="1.10.1760.20">
    <property type="match status" value="1"/>
</dbReference>
<organism evidence="4 5">
    <name type="scientific">Eshraghiella crossota DSM 2876</name>
    <dbReference type="NCBI Taxonomy" id="511680"/>
    <lineage>
        <taxon>Bacteria</taxon>
        <taxon>Bacillati</taxon>
        <taxon>Bacillota</taxon>
        <taxon>Clostridia</taxon>
        <taxon>Lachnospirales</taxon>
        <taxon>Lachnospiraceae</taxon>
        <taxon>Eshraghiella</taxon>
    </lineage>
</organism>
<dbReference type="GO" id="GO:0005886">
    <property type="term" value="C:plasma membrane"/>
    <property type="evidence" value="ECO:0007669"/>
    <property type="project" value="UniProtKB-SubCell"/>
</dbReference>
<dbReference type="PANTHER" id="PTHR34295:SF1">
    <property type="entry name" value="BIOTIN TRANSPORTER BIOY"/>
    <property type="match status" value="1"/>
</dbReference>
<evidence type="ECO:0000313" key="4">
    <source>
        <dbReference type="EMBL" id="EFF69398.1"/>
    </source>
</evidence>